<dbReference type="Gene3D" id="1.20.1250.20">
    <property type="entry name" value="MFS general substrate transporter like domains"/>
    <property type="match status" value="2"/>
</dbReference>
<keyword evidence="3 4" id="KW-0472">Membrane</keyword>
<evidence type="ECO:0000256" key="2">
    <source>
        <dbReference type="ARBA" id="ARBA00022989"/>
    </source>
</evidence>
<feature type="transmembrane region" description="Helical" evidence="4">
    <location>
        <begin position="300"/>
        <end position="320"/>
    </location>
</feature>
<evidence type="ECO:0000256" key="4">
    <source>
        <dbReference type="SAM" id="Phobius"/>
    </source>
</evidence>
<dbReference type="InterPro" id="IPR050327">
    <property type="entry name" value="Proton-linked_MCT"/>
</dbReference>
<dbReference type="PANTHER" id="PTHR11360:SF317">
    <property type="entry name" value="MAJOR FACILITATOR SUPERFAMILY (MFS) PROFILE DOMAIN-CONTAINING PROTEIN-RELATED"/>
    <property type="match status" value="1"/>
</dbReference>
<dbReference type="InterPro" id="IPR020846">
    <property type="entry name" value="MFS_dom"/>
</dbReference>
<feature type="transmembrane region" description="Helical" evidence="4">
    <location>
        <begin position="118"/>
        <end position="138"/>
    </location>
</feature>
<keyword evidence="2 4" id="KW-1133">Transmembrane helix</keyword>
<dbReference type="CDD" id="cd17353">
    <property type="entry name" value="MFS_OFA_like"/>
    <property type="match status" value="1"/>
</dbReference>
<evidence type="ECO:0000313" key="6">
    <source>
        <dbReference type="EMBL" id="BDC98719.1"/>
    </source>
</evidence>
<accession>A0ABM7VDJ0</accession>
<keyword evidence="1 4" id="KW-0812">Transmembrane</keyword>
<evidence type="ECO:0000256" key="1">
    <source>
        <dbReference type="ARBA" id="ARBA00022692"/>
    </source>
</evidence>
<keyword evidence="7" id="KW-1185">Reference proteome</keyword>
<feature type="transmembrane region" description="Helical" evidence="4">
    <location>
        <begin position="263"/>
        <end position="288"/>
    </location>
</feature>
<dbReference type="SUPFAM" id="SSF103473">
    <property type="entry name" value="MFS general substrate transporter"/>
    <property type="match status" value="1"/>
</dbReference>
<protein>
    <submittedName>
        <fullName evidence="6">MFS transporter</fullName>
    </submittedName>
</protein>
<gene>
    <name evidence="6" type="ORF">PEPS_10000</name>
</gene>
<dbReference type="Proteomes" id="UP001354989">
    <property type="component" value="Chromosome"/>
</dbReference>
<feature type="transmembrane region" description="Helical" evidence="4">
    <location>
        <begin position="236"/>
        <end position="257"/>
    </location>
</feature>
<dbReference type="EMBL" id="AP025292">
    <property type="protein sequence ID" value="BDC98719.1"/>
    <property type="molecule type" value="Genomic_DNA"/>
</dbReference>
<reference evidence="6 7" key="1">
    <citation type="submission" date="2021-12" db="EMBL/GenBank/DDBJ databases">
        <title>Genome sequencing of bacteria with rrn-lacking chromosome and rrn-plasmid.</title>
        <authorList>
            <person name="Anda M."/>
            <person name="Iwasaki W."/>
        </authorList>
    </citation>
    <scope>NUCLEOTIDE SEQUENCE [LARGE SCALE GENOMIC DNA]</scope>
    <source>
        <strain evidence="6 7">NBRC 101262</strain>
    </source>
</reference>
<organism evidence="6 7">
    <name type="scientific">Persicobacter psychrovividus</name>
    <dbReference type="NCBI Taxonomy" id="387638"/>
    <lineage>
        <taxon>Bacteria</taxon>
        <taxon>Pseudomonadati</taxon>
        <taxon>Bacteroidota</taxon>
        <taxon>Cytophagia</taxon>
        <taxon>Cytophagales</taxon>
        <taxon>Persicobacteraceae</taxon>
        <taxon>Persicobacter</taxon>
    </lineage>
</organism>
<evidence type="ECO:0000256" key="3">
    <source>
        <dbReference type="ARBA" id="ARBA00023136"/>
    </source>
</evidence>
<feature type="transmembrane region" description="Helical" evidence="4">
    <location>
        <begin position="30"/>
        <end position="49"/>
    </location>
</feature>
<feature type="transmembrane region" description="Helical" evidence="4">
    <location>
        <begin position="150"/>
        <end position="170"/>
    </location>
</feature>
<feature type="transmembrane region" description="Helical" evidence="4">
    <location>
        <begin position="361"/>
        <end position="380"/>
    </location>
</feature>
<feature type="transmembrane region" description="Helical" evidence="4">
    <location>
        <begin position="386"/>
        <end position="407"/>
    </location>
</feature>
<feature type="transmembrane region" description="Helical" evidence="4">
    <location>
        <begin position="182"/>
        <end position="201"/>
    </location>
</feature>
<dbReference type="PANTHER" id="PTHR11360">
    <property type="entry name" value="MONOCARBOXYLATE TRANSPORTER"/>
    <property type="match status" value="1"/>
</dbReference>
<sequence length="418" mass="45255">MVFDLRSSINLLKKFFMNSEINKQNRMRTFIGAMITEFALGSVYTWSLFNAPLSKALHSPIKTVAFTFGLMSLALAIGSSVSGKIQDRFGITKTTIAAGLILGLSLIITSFAGNILMLYLFGGILVGLGDGIGYLMTLSNCVKQFPEKKGLISAFTIGAYGLGALGFKFINNQLLIHEHMHMTFEIWGILMIVLVAIGGLLMSDAPEVKSTVQAADGHSEEKHQFDLKECLNQKSYWTLALIFVTICMSGLYVIGVSKDIGEIYAHLSTATATSAVAIVAAANLLGRLILGVLSDKIKRIYTISIALIFALIGIILILFVHLNPMLYWVSLSCMAFCFGGGITVYPSLVSDFFGLRNLTKNYGLIYLGFGIGSFIGSAVASLFGGFIATFWLILSLLIISLVLTFVVRAPKNPTVEVA</sequence>
<name>A0ABM7VDJ0_9BACT</name>
<dbReference type="InterPro" id="IPR011701">
    <property type="entry name" value="MFS"/>
</dbReference>
<dbReference type="Pfam" id="PF07690">
    <property type="entry name" value="MFS_1"/>
    <property type="match status" value="1"/>
</dbReference>
<feature type="transmembrane region" description="Helical" evidence="4">
    <location>
        <begin position="326"/>
        <end position="349"/>
    </location>
</feature>
<dbReference type="InterPro" id="IPR036259">
    <property type="entry name" value="MFS_trans_sf"/>
</dbReference>
<proteinExistence type="predicted"/>
<dbReference type="PROSITE" id="PS50850">
    <property type="entry name" value="MFS"/>
    <property type="match status" value="1"/>
</dbReference>
<evidence type="ECO:0000259" key="5">
    <source>
        <dbReference type="PROSITE" id="PS50850"/>
    </source>
</evidence>
<feature type="transmembrane region" description="Helical" evidence="4">
    <location>
        <begin position="61"/>
        <end position="82"/>
    </location>
</feature>
<evidence type="ECO:0000313" key="7">
    <source>
        <dbReference type="Proteomes" id="UP001354989"/>
    </source>
</evidence>
<feature type="domain" description="Major facilitator superfamily (MFS) profile" evidence="5">
    <location>
        <begin position="25"/>
        <end position="412"/>
    </location>
</feature>
<feature type="transmembrane region" description="Helical" evidence="4">
    <location>
        <begin position="94"/>
        <end position="112"/>
    </location>
</feature>